<keyword evidence="1" id="KW-0812">Transmembrane</keyword>
<keyword evidence="3" id="KW-1185">Reference proteome</keyword>
<organism evidence="2 3">
    <name type="scientific">Calocera viscosa (strain TUFC12733)</name>
    <dbReference type="NCBI Taxonomy" id="1330018"/>
    <lineage>
        <taxon>Eukaryota</taxon>
        <taxon>Fungi</taxon>
        <taxon>Dikarya</taxon>
        <taxon>Basidiomycota</taxon>
        <taxon>Agaricomycotina</taxon>
        <taxon>Dacrymycetes</taxon>
        <taxon>Dacrymycetales</taxon>
        <taxon>Dacrymycetaceae</taxon>
        <taxon>Calocera</taxon>
    </lineage>
</organism>
<keyword evidence="1" id="KW-0472">Membrane</keyword>
<evidence type="ECO:0000256" key="1">
    <source>
        <dbReference type="SAM" id="Phobius"/>
    </source>
</evidence>
<dbReference type="OrthoDB" id="2535105at2759"/>
<name>A0A167HA47_CALVF</name>
<sequence>MVAVIWILDTFHTVLICHKMHTYLIMKFGDYDALAHIDKSPVNLALMVVILALALVQLAFGLGLTFSLTEYVQFLNYTWAVDTWLGSAAACDLMVSVALVRSLVMKRSTIKRTRTLIDKLVRRMVAIGMLTR</sequence>
<dbReference type="EMBL" id="KV417324">
    <property type="protein sequence ID" value="KZO91406.1"/>
    <property type="molecule type" value="Genomic_DNA"/>
</dbReference>
<dbReference type="Proteomes" id="UP000076738">
    <property type="component" value="Unassembled WGS sequence"/>
</dbReference>
<accession>A0A167HA47</accession>
<feature type="transmembrane region" description="Helical" evidence="1">
    <location>
        <begin position="84"/>
        <end position="104"/>
    </location>
</feature>
<evidence type="ECO:0000313" key="3">
    <source>
        <dbReference type="Proteomes" id="UP000076738"/>
    </source>
</evidence>
<proteinExistence type="predicted"/>
<gene>
    <name evidence="2" type="ORF">CALVIDRAFT_568315</name>
</gene>
<protein>
    <submittedName>
        <fullName evidence="2">Uncharacterized protein</fullName>
    </submittedName>
</protein>
<reference evidence="2 3" key="1">
    <citation type="journal article" date="2016" name="Mol. Biol. Evol.">
        <title>Comparative Genomics of Early-Diverging Mushroom-Forming Fungi Provides Insights into the Origins of Lignocellulose Decay Capabilities.</title>
        <authorList>
            <person name="Nagy L.G."/>
            <person name="Riley R."/>
            <person name="Tritt A."/>
            <person name="Adam C."/>
            <person name="Daum C."/>
            <person name="Floudas D."/>
            <person name="Sun H."/>
            <person name="Yadav J.S."/>
            <person name="Pangilinan J."/>
            <person name="Larsson K.H."/>
            <person name="Matsuura K."/>
            <person name="Barry K."/>
            <person name="Labutti K."/>
            <person name="Kuo R."/>
            <person name="Ohm R.A."/>
            <person name="Bhattacharya S.S."/>
            <person name="Shirouzu T."/>
            <person name="Yoshinaga Y."/>
            <person name="Martin F.M."/>
            <person name="Grigoriev I.V."/>
            <person name="Hibbett D.S."/>
        </authorList>
    </citation>
    <scope>NUCLEOTIDE SEQUENCE [LARGE SCALE GENOMIC DNA]</scope>
    <source>
        <strain evidence="2 3">TUFC12733</strain>
    </source>
</reference>
<feature type="transmembrane region" description="Helical" evidence="1">
    <location>
        <begin position="44"/>
        <end position="64"/>
    </location>
</feature>
<evidence type="ECO:0000313" key="2">
    <source>
        <dbReference type="EMBL" id="KZO91406.1"/>
    </source>
</evidence>
<dbReference type="AlphaFoldDB" id="A0A167HA47"/>
<dbReference type="STRING" id="1330018.A0A167HA47"/>
<keyword evidence="1" id="KW-1133">Transmembrane helix</keyword>